<dbReference type="InterPro" id="IPR023827">
    <property type="entry name" value="Peptidase_S8_Asp-AS"/>
</dbReference>
<dbReference type="EMBL" id="FOTW01000005">
    <property type="protein sequence ID" value="SFL54617.1"/>
    <property type="molecule type" value="Genomic_DNA"/>
</dbReference>
<dbReference type="AlphaFoldDB" id="A0A1I4IKK1"/>
<dbReference type="RefSeq" id="WP_093383540.1">
    <property type="nucleotide sequence ID" value="NZ_FOTW01000005.1"/>
</dbReference>
<evidence type="ECO:0000256" key="4">
    <source>
        <dbReference type="ARBA" id="ARBA00022825"/>
    </source>
</evidence>
<dbReference type="CDD" id="cd07480">
    <property type="entry name" value="Peptidases_S8_12"/>
    <property type="match status" value="1"/>
</dbReference>
<organism evidence="8 9">
    <name type="scientific">Rugamonas rubra</name>
    <dbReference type="NCBI Taxonomy" id="758825"/>
    <lineage>
        <taxon>Bacteria</taxon>
        <taxon>Pseudomonadati</taxon>
        <taxon>Pseudomonadota</taxon>
        <taxon>Betaproteobacteria</taxon>
        <taxon>Burkholderiales</taxon>
        <taxon>Oxalobacteraceae</taxon>
        <taxon>Telluria group</taxon>
        <taxon>Rugamonas</taxon>
    </lineage>
</organism>
<dbReference type="PRINTS" id="PR00723">
    <property type="entry name" value="SUBTILISIN"/>
</dbReference>
<dbReference type="GO" id="GO:0004252">
    <property type="term" value="F:serine-type endopeptidase activity"/>
    <property type="evidence" value="ECO:0007669"/>
    <property type="project" value="UniProtKB-UniRule"/>
</dbReference>
<feature type="active site" description="Charge relay system" evidence="5">
    <location>
        <position position="341"/>
    </location>
</feature>
<gene>
    <name evidence="8" type="ORF">SAMN02982985_00613</name>
</gene>
<evidence type="ECO:0000256" key="3">
    <source>
        <dbReference type="ARBA" id="ARBA00022801"/>
    </source>
</evidence>
<keyword evidence="4 5" id="KW-0720">Serine protease</keyword>
<dbReference type="InterPro" id="IPR015500">
    <property type="entry name" value="Peptidase_S8_subtilisin-rel"/>
</dbReference>
<dbReference type="InterPro" id="IPR000209">
    <property type="entry name" value="Peptidase_S8/S53_dom"/>
</dbReference>
<dbReference type="OrthoDB" id="9790784at2"/>
<reference evidence="8 9" key="1">
    <citation type="submission" date="2016-10" db="EMBL/GenBank/DDBJ databases">
        <authorList>
            <person name="de Groot N.N."/>
        </authorList>
    </citation>
    <scope>NUCLEOTIDE SEQUENCE [LARGE SCALE GENOMIC DNA]</scope>
    <source>
        <strain evidence="8 9">ATCC 43154</strain>
    </source>
</reference>
<dbReference type="PANTHER" id="PTHR43806:SF11">
    <property type="entry name" value="CEREVISIN-RELATED"/>
    <property type="match status" value="1"/>
</dbReference>
<keyword evidence="9" id="KW-1185">Reference proteome</keyword>
<dbReference type="Pfam" id="PF00082">
    <property type="entry name" value="Peptidase_S8"/>
    <property type="match status" value="1"/>
</dbReference>
<feature type="active site" description="Charge relay system" evidence="5">
    <location>
        <position position="115"/>
    </location>
</feature>
<comment type="similarity">
    <text evidence="1 5 6">Belongs to the peptidase S8 family.</text>
</comment>
<feature type="domain" description="Peptidase S8/S53" evidence="7">
    <location>
        <begin position="106"/>
        <end position="360"/>
    </location>
</feature>
<dbReference type="InterPro" id="IPR050131">
    <property type="entry name" value="Peptidase_S8_subtilisin-like"/>
</dbReference>
<dbReference type="SUPFAM" id="SSF52743">
    <property type="entry name" value="Subtilisin-like"/>
    <property type="match status" value="1"/>
</dbReference>
<dbReference type="PROSITE" id="PS00138">
    <property type="entry name" value="SUBTILASE_SER"/>
    <property type="match status" value="1"/>
</dbReference>
<dbReference type="PANTHER" id="PTHR43806">
    <property type="entry name" value="PEPTIDASE S8"/>
    <property type="match status" value="1"/>
</dbReference>
<protein>
    <submittedName>
        <fullName evidence="8">Subtilase family protein</fullName>
    </submittedName>
</protein>
<accession>A0A1I4IKK1</accession>
<dbReference type="PROSITE" id="PS00136">
    <property type="entry name" value="SUBTILASE_ASP"/>
    <property type="match status" value="1"/>
</dbReference>
<dbReference type="PROSITE" id="PS51892">
    <property type="entry name" value="SUBTILASE"/>
    <property type="match status" value="1"/>
</dbReference>
<dbReference type="STRING" id="758825.SAMN02982985_00613"/>
<evidence type="ECO:0000259" key="7">
    <source>
        <dbReference type="Pfam" id="PF00082"/>
    </source>
</evidence>
<evidence type="ECO:0000313" key="9">
    <source>
        <dbReference type="Proteomes" id="UP000199470"/>
    </source>
</evidence>
<evidence type="ECO:0000256" key="1">
    <source>
        <dbReference type="ARBA" id="ARBA00011073"/>
    </source>
</evidence>
<name>A0A1I4IKK1_9BURK</name>
<dbReference type="Proteomes" id="UP000199470">
    <property type="component" value="Unassembled WGS sequence"/>
</dbReference>
<keyword evidence="2 5" id="KW-0645">Protease</keyword>
<dbReference type="InterPro" id="IPR036852">
    <property type="entry name" value="Peptidase_S8/S53_dom_sf"/>
</dbReference>
<dbReference type="InterPro" id="IPR023828">
    <property type="entry name" value="Peptidase_S8_Ser-AS"/>
</dbReference>
<dbReference type="Gene3D" id="3.40.50.200">
    <property type="entry name" value="Peptidase S8/S53 domain"/>
    <property type="match status" value="1"/>
</dbReference>
<proteinExistence type="inferred from homology"/>
<dbReference type="GO" id="GO:0006508">
    <property type="term" value="P:proteolysis"/>
    <property type="evidence" value="ECO:0007669"/>
    <property type="project" value="UniProtKB-KW"/>
</dbReference>
<keyword evidence="3 5" id="KW-0378">Hydrolase</keyword>
<evidence type="ECO:0000256" key="2">
    <source>
        <dbReference type="ARBA" id="ARBA00022670"/>
    </source>
</evidence>
<evidence type="ECO:0000256" key="6">
    <source>
        <dbReference type="RuleBase" id="RU003355"/>
    </source>
</evidence>
<feature type="active site" description="Charge relay system" evidence="5">
    <location>
        <position position="146"/>
    </location>
</feature>
<evidence type="ECO:0000313" key="8">
    <source>
        <dbReference type="EMBL" id="SFL54617.1"/>
    </source>
</evidence>
<evidence type="ECO:0000256" key="5">
    <source>
        <dbReference type="PROSITE-ProRule" id="PRU01240"/>
    </source>
</evidence>
<sequence length="401" mass="40476">MKSDFIVLRREPSPTRDQLWGGPVAGVLGMPMAQAGAPGLNVTAEVNNVERKEVRLIAAQADTVAVAPVMPMRLIAPVSSESVTGASAQVAWGLPAVGADTSPFDGDGIVVAILDTGIDANHAAFAGVELVQRDFTGEGDGDGHGHGTHCAGIAFGRPVGGVPIGVAPGVKKALIGKVLDSQGSGSSDNIVQAILWAVDEGANIISMSLGMDFPGYVKALVDSGMPADLATSRALEGYRASTRLFDSLSALISAHELSAQATIVVAAGGNESKRKIDPDYEVAVAPPAVAQGILSVGALGQHGARFEVANFSNTGVNVSAPGVNIVSAAAGGGLRAMSGTSMATPCVAGVAALWAQKLNQAGRLNGFQLMSKLAGMASTAGMVDGSDPFDFGAGLVRCPQE</sequence>